<feature type="region of interest" description="Disordered" evidence="1">
    <location>
        <begin position="1"/>
        <end position="25"/>
    </location>
</feature>
<evidence type="ECO:0000313" key="3">
    <source>
        <dbReference type="Proteomes" id="UP000321490"/>
    </source>
</evidence>
<dbReference type="PANTHER" id="PTHR42110">
    <property type="entry name" value="L-ASPARAGINASE, PUTATIVE (AFU_ORTHOLOGUE AFUA_3G11890)-RELATED"/>
    <property type="match status" value="1"/>
</dbReference>
<keyword evidence="3" id="KW-1185">Reference proteome</keyword>
<gene>
    <name evidence="2" type="ORF">JD78_03023</name>
</gene>
<dbReference type="AlphaFoldDB" id="A0A562IUN6"/>
<sequence length="342" mass="35144">MKDPRAPQASQARPGPLHGGQQSAWPDSPVLVEVWRSGFLESVHRGSLVVLDAAGAPLLEVGDVRRPVLPRSANKPVQATALLAAGWRPRNDRELALGAASHNGEDEHRELAAQVLAVAGLGPDDLGCPPALPQHEGTRAQWLVAGRSPDRLAMNCSGKHAAMLSACVAAGWPTQGYLEREHPLQQAIEARLGEASGEPVSAVVVDGCGAPQHALSLTGLARGVLSLVEADPGTPERLVADAMRAHPWLVAGTGRDDTELMQGVPGLLVKGGADGVHVAALPGAGAVALKLDDGGDRGRLPALTAGLLRLGLPAQSLSRWLLTPVSGGDGVVGQVRAAASLA</sequence>
<comment type="caution">
    <text evidence="2">The sequence shown here is derived from an EMBL/GenBank/DDBJ whole genome shotgun (WGS) entry which is preliminary data.</text>
</comment>
<dbReference type="EMBL" id="VLKF01000001">
    <property type="protein sequence ID" value="TWH74483.1"/>
    <property type="molecule type" value="Genomic_DNA"/>
</dbReference>
<protein>
    <submittedName>
        <fullName evidence="2">Asparaginase</fullName>
    </submittedName>
</protein>
<dbReference type="OrthoDB" id="9780674at2"/>
<dbReference type="InterPro" id="IPR010349">
    <property type="entry name" value="Asparaginase_II"/>
</dbReference>
<evidence type="ECO:0000256" key="1">
    <source>
        <dbReference type="SAM" id="MobiDB-lite"/>
    </source>
</evidence>
<proteinExistence type="predicted"/>
<dbReference type="PANTHER" id="PTHR42110:SF1">
    <property type="entry name" value="L-ASPARAGINASE, PUTATIVE (AFU_ORTHOLOGUE AFUA_3G11890)-RELATED"/>
    <property type="match status" value="1"/>
</dbReference>
<name>A0A562IUN6_9ACTN</name>
<accession>A0A562IUN6</accession>
<organism evidence="2 3">
    <name type="scientific">Modestobacter roseus</name>
    <dbReference type="NCBI Taxonomy" id="1181884"/>
    <lineage>
        <taxon>Bacteria</taxon>
        <taxon>Bacillati</taxon>
        <taxon>Actinomycetota</taxon>
        <taxon>Actinomycetes</taxon>
        <taxon>Geodermatophilales</taxon>
        <taxon>Geodermatophilaceae</taxon>
        <taxon>Modestobacter</taxon>
    </lineage>
</organism>
<evidence type="ECO:0000313" key="2">
    <source>
        <dbReference type="EMBL" id="TWH74483.1"/>
    </source>
</evidence>
<dbReference type="Proteomes" id="UP000321490">
    <property type="component" value="Unassembled WGS sequence"/>
</dbReference>
<dbReference type="Pfam" id="PF06089">
    <property type="entry name" value="Asparaginase_II"/>
    <property type="match status" value="1"/>
</dbReference>
<reference evidence="2 3" key="1">
    <citation type="submission" date="2019-07" db="EMBL/GenBank/DDBJ databases">
        <title>R&amp;d 2014.</title>
        <authorList>
            <person name="Klenk H.-P."/>
        </authorList>
    </citation>
    <scope>NUCLEOTIDE SEQUENCE [LARGE SCALE GENOMIC DNA]</scope>
    <source>
        <strain evidence="2 3">DSM 45764</strain>
    </source>
</reference>